<evidence type="ECO:0000256" key="3">
    <source>
        <dbReference type="ARBA" id="ARBA00023026"/>
    </source>
</evidence>
<feature type="domain" description="LysM" evidence="6">
    <location>
        <begin position="443"/>
        <end position="490"/>
    </location>
</feature>
<feature type="compositionally biased region" description="Low complexity" evidence="4">
    <location>
        <begin position="500"/>
        <end position="521"/>
    </location>
</feature>
<dbReference type="SMART" id="SM00257">
    <property type="entry name" value="LysM"/>
    <property type="match status" value="4"/>
</dbReference>
<feature type="domain" description="LysM" evidence="6">
    <location>
        <begin position="542"/>
        <end position="588"/>
    </location>
</feature>
<dbReference type="Proteomes" id="UP000799779">
    <property type="component" value="Unassembled WGS sequence"/>
</dbReference>
<keyword evidence="2 5" id="KW-0732">Signal</keyword>
<dbReference type="AlphaFoldDB" id="A0A6A5X3F7"/>
<accession>A0A6A5X3F7</accession>
<evidence type="ECO:0000256" key="5">
    <source>
        <dbReference type="SAM" id="SignalP"/>
    </source>
</evidence>
<feature type="compositionally biased region" description="Polar residues" evidence="4">
    <location>
        <begin position="420"/>
        <end position="433"/>
    </location>
</feature>
<keyword evidence="3" id="KW-0843">Virulence</keyword>
<evidence type="ECO:0000256" key="1">
    <source>
        <dbReference type="ARBA" id="ARBA00022669"/>
    </source>
</evidence>
<protein>
    <submittedName>
        <fullName evidence="7">Carbohydrate-binding module family 50 protein</fullName>
    </submittedName>
</protein>
<organism evidence="7 8">
    <name type="scientific">Amniculicola lignicola CBS 123094</name>
    <dbReference type="NCBI Taxonomy" id="1392246"/>
    <lineage>
        <taxon>Eukaryota</taxon>
        <taxon>Fungi</taxon>
        <taxon>Dikarya</taxon>
        <taxon>Ascomycota</taxon>
        <taxon>Pezizomycotina</taxon>
        <taxon>Dothideomycetes</taxon>
        <taxon>Pleosporomycetidae</taxon>
        <taxon>Pleosporales</taxon>
        <taxon>Amniculicolaceae</taxon>
        <taxon>Amniculicola</taxon>
    </lineage>
</organism>
<gene>
    <name evidence="7" type="ORF">P154DRAFT_592809</name>
</gene>
<evidence type="ECO:0000313" key="7">
    <source>
        <dbReference type="EMBL" id="KAF2007436.1"/>
    </source>
</evidence>
<feature type="chain" id="PRO_5025443866" evidence="5">
    <location>
        <begin position="23"/>
        <end position="605"/>
    </location>
</feature>
<dbReference type="Gene3D" id="3.10.350.10">
    <property type="entry name" value="LysM domain"/>
    <property type="match status" value="6"/>
</dbReference>
<evidence type="ECO:0000256" key="2">
    <source>
        <dbReference type="ARBA" id="ARBA00022729"/>
    </source>
</evidence>
<feature type="region of interest" description="Disordered" evidence="4">
    <location>
        <begin position="500"/>
        <end position="527"/>
    </location>
</feature>
<dbReference type="CDD" id="cd00118">
    <property type="entry name" value="LysM"/>
    <property type="match status" value="4"/>
</dbReference>
<feature type="domain" description="LysM" evidence="6">
    <location>
        <begin position="177"/>
        <end position="224"/>
    </location>
</feature>
<dbReference type="PANTHER" id="PTHR34997">
    <property type="entry name" value="AM15"/>
    <property type="match status" value="1"/>
</dbReference>
<name>A0A6A5X3F7_9PLEO</name>
<feature type="region of interest" description="Disordered" evidence="4">
    <location>
        <begin position="414"/>
        <end position="433"/>
    </location>
</feature>
<dbReference type="PROSITE" id="PS51782">
    <property type="entry name" value="LYSM"/>
    <property type="match status" value="5"/>
</dbReference>
<dbReference type="EMBL" id="ML977557">
    <property type="protein sequence ID" value="KAF2007436.1"/>
    <property type="molecule type" value="Genomic_DNA"/>
</dbReference>
<feature type="domain" description="LysM" evidence="6">
    <location>
        <begin position="41"/>
        <end position="88"/>
    </location>
</feature>
<dbReference type="OrthoDB" id="5985073at2759"/>
<feature type="signal peptide" evidence="5">
    <location>
        <begin position="1"/>
        <end position="22"/>
    </location>
</feature>
<evidence type="ECO:0000313" key="8">
    <source>
        <dbReference type="Proteomes" id="UP000799779"/>
    </source>
</evidence>
<dbReference type="SUPFAM" id="SSF54106">
    <property type="entry name" value="LysM domain"/>
    <property type="match status" value="3"/>
</dbReference>
<dbReference type="InterPro" id="IPR052210">
    <property type="entry name" value="LysM1-like"/>
</dbReference>
<dbReference type="GO" id="GO:0008061">
    <property type="term" value="F:chitin binding"/>
    <property type="evidence" value="ECO:0007669"/>
    <property type="project" value="UniProtKB-KW"/>
</dbReference>
<dbReference type="PANTHER" id="PTHR34997:SF2">
    <property type="entry name" value="LYSM DOMAIN-CONTAINING PROTEIN-RELATED"/>
    <property type="match status" value="1"/>
</dbReference>
<dbReference type="InterPro" id="IPR036779">
    <property type="entry name" value="LysM_dom_sf"/>
</dbReference>
<dbReference type="Pfam" id="PF01476">
    <property type="entry name" value="LysM"/>
    <property type="match status" value="2"/>
</dbReference>
<sequence>MPLRLQKAAWLAASVILATVIAQDSSPGGPVHPGQPSNCNGWHTVVFGDNCQSVARRYGISMQQFLAWNPAVSSDCLSNFWLESAYCVRVSQSSSKPATSTSVSRVVSQKTSTSAAQTTTTSAPKTSSISVSKTSTPFNSTYSILNPITSWNVSATSTDKIYPPTKTLAGQMTICNSWHRVVPGDTCELLVSKFGLGSVDVLTSWNPAANEDCGMLIADYWVCVGVQQQTGNTDLVWETLQPGFTEPPEPTKYIPITLSTADSSFTPVPSHGPMPSNCKVFHQTTADQNCNDLVKLYGYFSEQQFMAWNPALNGNCQGLWLDTWYCVGAFADIEYPLPAHQTIKPTAGNIPSGYPSDCTRWYQTTGDETCDLIALMFGSFSKADFVKWNPSVFSDCGGIVSQAWYCVGRPGTPTTRTGGASSPTQSVPSTRPTQSGIATACTDFWLVGPDDTCDSIARQAGISLRNFHSWNKAITMGSCAGLAPDYYVCVGVGSSAIPTTTQTTGTTSISRSTRRITSTTAPPVPVQTPSPVREGMASNCVRFYKQQPDQYCQAIASAAGISLTEFYSWNPATGSDCSNLWPDYYYCVGVSGPATTFNKRQAMPT</sequence>
<keyword evidence="8" id="KW-1185">Reference proteome</keyword>
<keyword evidence="1" id="KW-0147">Chitin-binding</keyword>
<feature type="domain" description="LysM" evidence="6">
    <location>
        <begin position="280"/>
        <end position="327"/>
    </location>
</feature>
<proteinExistence type="predicted"/>
<reference evidence="7" key="1">
    <citation type="journal article" date="2020" name="Stud. Mycol.">
        <title>101 Dothideomycetes genomes: a test case for predicting lifestyles and emergence of pathogens.</title>
        <authorList>
            <person name="Haridas S."/>
            <person name="Albert R."/>
            <person name="Binder M."/>
            <person name="Bloem J."/>
            <person name="Labutti K."/>
            <person name="Salamov A."/>
            <person name="Andreopoulos B."/>
            <person name="Baker S."/>
            <person name="Barry K."/>
            <person name="Bills G."/>
            <person name="Bluhm B."/>
            <person name="Cannon C."/>
            <person name="Castanera R."/>
            <person name="Culley D."/>
            <person name="Daum C."/>
            <person name="Ezra D."/>
            <person name="Gonzalez J."/>
            <person name="Henrissat B."/>
            <person name="Kuo A."/>
            <person name="Liang C."/>
            <person name="Lipzen A."/>
            <person name="Lutzoni F."/>
            <person name="Magnuson J."/>
            <person name="Mondo S."/>
            <person name="Nolan M."/>
            <person name="Ohm R."/>
            <person name="Pangilinan J."/>
            <person name="Park H.-J."/>
            <person name="Ramirez L."/>
            <person name="Alfaro M."/>
            <person name="Sun H."/>
            <person name="Tritt A."/>
            <person name="Yoshinaga Y."/>
            <person name="Zwiers L.-H."/>
            <person name="Turgeon B."/>
            <person name="Goodwin S."/>
            <person name="Spatafora J."/>
            <person name="Crous P."/>
            <person name="Grigoriev I."/>
        </authorList>
    </citation>
    <scope>NUCLEOTIDE SEQUENCE</scope>
    <source>
        <strain evidence="7">CBS 123094</strain>
    </source>
</reference>
<dbReference type="InterPro" id="IPR018392">
    <property type="entry name" value="LysM"/>
</dbReference>
<evidence type="ECO:0000256" key="4">
    <source>
        <dbReference type="SAM" id="MobiDB-lite"/>
    </source>
</evidence>
<feature type="region of interest" description="Disordered" evidence="4">
    <location>
        <begin position="99"/>
        <end position="134"/>
    </location>
</feature>
<evidence type="ECO:0000259" key="6">
    <source>
        <dbReference type="PROSITE" id="PS51782"/>
    </source>
</evidence>